<feature type="compositionally biased region" description="Low complexity" evidence="1">
    <location>
        <begin position="115"/>
        <end position="130"/>
    </location>
</feature>
<reference evidence="2 3" key="1">
    <citation type="submission" date="2018-04" db="EMBL/GenBank/DDBJ databases">
        <title>The genome of golden apple snail Pomacea canaliculata provides insight into stress tolerance and invasive adaptation.</title>
        <authorList>
            <person name="Liu C."/>
            <person name="Liu B."/>
            <person name="Ren Y."/>
            <person name="Zhang Y."/>
            <person name="Wang H."/>
            <person name="Li S."/>
            <person name="Jiang F."/>
            <person name="Yin L."/>
            <person name="Zhang G."/>
            <person name="Qian W."/>
            <person name="Fan W."/>
        </authorList>
    </citation>
    <scope>NUCLEOTIDE SEQUENCE [LARGE SCALE GENOMIC DNA]</scope>
    <source>
        <strain evidence="2">SZHN2017</strain>
        <tissue evidence="2">Muscle</tissue>
    </source>
</reference>
<evidence type="ECO:0000313" key="3">
    <source>
        <dbReference type="Proteomes" id="UP000245119"/>
    </source>
</evidence>
<feature type="compositionally biased region" description="Basic and acidic residues" evidence="1">
    <location>
        <begin position="135"/>
        <end position="146"/>
    </location>
</feature>
<accession>A0A2T7P8X8</accession>
<evidence type="ECO:0000313" key="2">
    <source>
        <dbReference type="EMBL" id="PVD29873.1"/>
    </source>
</evidence>
<organism evidence="2 3">
    <name type="scientific">Pomacea canaliculata</name>
    <name type="common">Golden apple snail</name>
    <dbReference type="NCBI Taxonomy" id="400727"/>
    <lineage>
        <taxon>Eukaryota</taxon>
        <taxon>Metazoa</taxon>
        <taxon>Spiralia</taxon>
        <taxon>Lophotrochozoa</taxon>
        <taxon>Mollusca</taxon>
        <taxon>Gastropoda</taxon>
        <taxon>Caenogastropoda</taxon>
        <taxon>Architaenioglossa</taxon>
        <taxon>Ampullarioidea</taxon>
        <taxon>Ampullariidae</taxon>
        <taxon>Pomacea</taxon>
    </lineage>
</organism>
<dbReference type="AlphaFoldDB" id="A0A2T7P8X8"/>
<comment type="caution">
    <text evidence="2">The sequence shown here is derived from an EMBL/GenBank/DDBJ whole genome shotgun (WGS) entry which is preliminary data.</text>
</comment>
<feature type="compositionally biased region" description="Pro residues" evidence="1">
    <location>
        <begin position="164"/>
        <end position="185"/>
    </location>
</feature>
<keyword evidence="3" id="KW-1185">Reference proteome</keyword>
<gene>
    <name evidence="2" type="ORF">C0Q70_09130</name>
</gene>
<feature type="region of interest" description="Disordered" evidence="1">
    <location>
        <begin position="102"/>
        <end position="185"/>
    </location>
</feature>
<sequence length="185" mass="19734">MKTRLVLDAVEGKQIMPAILGVCDGTLRANCENKTTTKIEAGSMAHRANVLARPSPAHVYYFQVRNPVLLSPSPPPPSSPPPQPHVRYECLLAHVGRATWRDNGIPSAGEDDSHPTAAASVPSVVRASMPNFGESIRKRLPTDHCRGLRHGSSNVDTKTRPDSAPTPPPPPPPPTSPPPTPPPTP</sequence>
<dbReference type="Proteomes" id="UP000245119">
    <property type="component" value="Linkage Group LG5"/>
</dbReference>
<name>A0A2T7P8X8_POMCA</name>
<dbReference type="EMBL" id="PZQS01000005">
    <property type="protein sequence ID" value="PVD29873.1"/>
    <property type="molecule type" value="Genomic_DNA"/>
</dbReference>
<evidence type="ECO:0000256" key="1">
    <source>
        <dbReference type="SAM" id="MobiDB-lite"/>
    </source>
</evidence>
<proteinExistence type="predicted"/>
<protein>
    <submittedName>
        <fullName evidence="2">Uncharacterized protein</fullName>
    </submittedName>
</protein>